<evidence type="ECO:0000313" key="3">
    <source>
        <dbReference type="EMBL" id="KAJ8904532.1"/>
    </source>
</evidence>
<comment type="caution">
    <text evidence="3">The sequence shown here is derived from an EMBL/GenBank/DDBJ whole genome shotgun (WGS) entry which is preliminary data.</text>
</comment>
<feature type="transmembrane region" description="Helical" evidence="2">
    <location>
        <begin position="147"/>
        <end position="168"/>
    </location>
</feature>
<keyword evidence="2" id="KW-1133">Transmembrane helix</keyword>
<keyword evidence="4" id="KW-1185">Reference proteome</keyword>
<accession>A0AAV8UTC3</accession>
<evidence type="ECO:0000256" key="2">
    <source>
        <dbReference type="SAM" id="Phobius"/>
    </source>
</evidence>
<feature type="transmembrane region" description="Helical" evidence="2">
    <location>
        <begin position="194"/>
        <end position="214"/>
    </location>
</feature>
<keyword evidence="2" id="KW-0812">Transmembrane</keyword>
<name>A0AAV8UTC3_9RHOD</name>
<proteinExistence type="predicted"/>
<organism evidence="3 4">
    <name type="scientific">Rhodosorus marinus</name>
    <dbReference type="NCBI Taxonomy" id="101924"/>
    <lineage>
        <taxon>Eukaryota</taxon>
        <taxon>Rhodophyta</taxon>
        <taxon>Stylonematophyceae</taxon>
        <taxon>Stylonematales</taxon>
        <taxon>Stylonemataceae</taxon>
        <taxon>Rhodosorus</taxon>
    </lineage>
</organism>
<feature type="transmembrane region" description="Helical" evidence="2">
    <location>
        <begin position="234"/>
        <end position="256"/>
    </location>
</feature>
<feature type="transmembrane region" description="Helical" evidence="2">
    <location>
        <begin position="123"/>
        <end position="141"/>
    </location>
</feature>
<keyword evidence="2" id="KW-0472">Membrane</keyword>
<sequence>MVLTKKQMESGMNDAAEDERSGTDSRATIDASFGWKTNGAAVETTGLIPRDVAWIWACYALSAWVVACSSLSLWPLDPGELRRFHLSEGISELAAWGWFCSLIVTRLTYWINPCHGKGLQSSLEAVFTLSFTSFSFAYMAVAPEMVIPATSTALLFLTSSWTFMITSFKVKRMPPSFITSPPGRLIRLVRRTPIAGGVLFGSSELCILMKYLHALPQSSMNLGDFSSTLLGCVLSVRIAYAIVELLAGLYALSTLAGRDNQARKTS</sequence>
<feature type="transmembrane region" description="Helical" evidence="2">
    <location>
        <begin position="93"/>
        <end position="111"/>
    </location>
</feature>
<dbReference type="AlphaFoldDB" id="A0AAV8UTC3"/>
<feature type="region of interest" description="Disordered" evidence="1">
    <location>
        <begin position="1"/>
        <end position="25"/>
    </location>
</feature>
<evidence type="ECO:0008006" key="5">
    <source>
        <dbReference type="Google" id="ProtNLM"/>
    </source>
</evidence>
<evidence type="ECO:0000256" key="1">
    <source>
        <dbReference type="SAM" id="MobiDB-lite"/>
    </source>
</evidence>
<gene>
    <name evidence="3" type="ORF">NDN08_001050</name>
</gene>
<evidence type="ECO:0000313" key="4">
    <source>
        <dbReference type="Proteomes" id="UP001157974"/>
    </source>
</evidence>
<reference evidence="3 4" key="1">
    <citation type="journal article" date="2023" name="Nat. Commun.">
        <title>Origin of minicircular mitochondrial genomes in red algae.</title>
        <authorList>
            <person name="Lee Y."/>
            <person name="Cho C.H."/>
            <person name="Lee Y.M."/>
            <person name="Park S.I."/>
            <person name="Yang J.H."/>
            <person name="West J.A."/>
            <person name="Bhattacharya D."/>
            <person name="Yoon H.S."/>
        </authorList>
    </citation>
    <scope>NUCLEOTIDE SEQUENCE [LARGE SCALE GENOMIC DNA]</scope>
    <source>
        <strain evidence="3 4">CCMP1338</strain>
        <tissue evidence="3">Whole cell</tissue>
    </source>
</reference>
<protein>
    <recommendedName>
        <fullName evidence="5">Transmembrane protein</fullName>
    </recommendedName>
</protein>
<dbReference type="Proteomes" id="UP001157974">
    <property type="component" value="Unassembled WGS sequence"/>
</dbReference>
<dbReference type="EMBL" id="JAMWBK010000005">
    <property type="protein sequence ID" value="KAJ8904532.1"/>
    <property type="molecule type" value="Genomic_DNA"/>
</dbReference>
<feature type="transmembrane region" description="Helical" evidence="2">
    <location>
        <begin position="53"/>
        <end position="73"/>
    </location>
</feature>